<evidence type="ECO:0000313" key="2">
    <source>
        <dbReference type="Proteomes" id="UP000799092"/>
    </source>
</evidence>
<name>A0A6A8DE77_9BACI</name>
<protein>
    <submittedName>
        <fullName evidence="1">Uncharacterized protein</fullName>
    </submittedName>
</protein>
<accession>A0A6A8DE77</accession>
<gene>
    <name evidence="1" type="ORF">GH741_08975</name>
</gene>
<dbReference type="PROSITE" id="PS51257">
    <property type="entry name" value="PROKAR_LIPOPROTEIN"/>
    <property type="match status" value="1"/>
</dbReference>
<dbReference type="EMBL" id="WJNG01000007">
    <property type="protein sequence ID" value="MRH42816.1"/>
    <property type="molecule type" value="Genomic_DNA"/>
</dbReference>
<sequence>MNRFKVSLFVISVILLFTSLAGCSLKSEEQVLEETQEVAINTFQQESVDTNTELENFSLYLPGGFEITEETMSNLILQRDDQTYILFYNALEDTTSELNYKAAESIDESTLLESFEDENRFGYIKVLSTEEDSYELQIGVGGVKITTRTSKDQLVEDTEEMMKMANSIAYTKQD</sequence>
<dbReference type="RefSeq" id="WP_153736463.1">
    <property type="nucleotide sequence ID" value="NZ_WJNG01000007.1"/>
</dbReference>
<dbReference type="Proteomes" id="UP000799092">
    <property type="component" value="Unassembled WGS sequence"/>
</dbReference>
<keyword evidence="2" id="KW-1185">Reference proteome</keyword>
<reference evidence="1" key="1">
    <citation type="submission" date="2019-11" db="EMBL/GenBank/DDBJ databases">
        <authorList>
            <person name="Li J."/>
        </authorList>
    </citation>
    <scope>NUCLEOTIDE SEQUENCE</scope>
    <source>
        <strain evidence="1">B6B</strain>
    </source>
</reference>
<dbReference type="AlphaFoldDB" id="A0A6A8DE77"/>
<evidence type="ECO:0000313" key="1">
    <source>
        <dbReference type="EMBL" id="MRH42816.1"/>
    </source>
</evidence>
<proteinExistence type="predicted"/>
<organism evidence="1 2">
    <name type="scientific">Aquibacillus halophilus</name>
    <dbReference type="NCBI Taxonomy" id="930132"/>
    <lineage>
        <taxon>Bacteria</taxon>
        <taxon>Bacillati</taxon>
        <taxon>Bacillota</taxon>
        <taxon>Bacilli</taxon>
        <taxon>Bacillales</taxon>
        <taxon>Bacillaceae</taxon>
        <taxon>Aquibacillus</taxon>
    </lineage>
</organism>
<dbReference type="OrthoDB" id="2450230at2"/>
<comment type="caution">
    <text evidence="1">The sequence shown here is derived from an EMBL/GenBank/DDBJ whole genome shotgun (WGS) entry which is preliminary data.</text>
</comment>